<dbReference type="Gene3D" id="1.10.10.2590">
    <property type="entry name" value="BEN domain"/>
    <property type="match status" value="1"/>
</dbReference>
<feature type="non-terminal residue" evidence="2">
    <location>
        <position position="1"/>
    </location>
</feature>
<sequence length="133" mass="14121">VQTRLEAAPAVVNAGAPEDQDPPTRFGTIILPAHRLRRLSPSPSIYAQELAVMVFGSDTLANSCLRGSLAGVGKEVLCKDAVSDIIAHVVAKFPGQTESSVRAYLRRKCNNASSALKKNGSGSQPRLFEDACD</sequence>
<dbReference type="PROSITE" id="PS51457">
    <property type="entry name" value="BEN"/>
    <property type="match status" value="1"/>
</dbReference>
<dbReference type="EMBL" id="GEFM01001562">
    <property type="protein sequence ID" value="JAP74234.1"/>
    <property type="molecule type" value="mRNA"/>
</dbReference>
<reference evidence="3" key="2">
    <citation type="journal article" date="2018" name="PLoS Negl. Trop. Dis.">
        <title>Sialome diversity of ticks revealed by RNAseq of single tick salivary glands.</title>
        <authorList>
            <person name="Perner J."/>
            <person name="Kropackova S."/>
            <person name="Kopacek P."/>
            <person name="Ribeiro J.M."/>
        </authorList>
    </citation>
    <scope>NUCLEOTIDE SEQUENCE</scope>
    <source>
        <strain evidence="3">Siblings of single egg batch collected in Ceske Budejovice</strain>
        <tissue evidence="3">Salivary glands</tissue>
    </source>
</reference>
<dbReference type="EMBL" id="GEGO01006940">
    <property type="protein sequence ID" value="JAR88464.1"/>
    <property type="molecule type" value="Transcribed_RNA"/>
</dbReference>
<name>A0A131Y420_IXORI</name>
<organism evidence="2">
    <name type="scientific">Ixodes ricinus</name>
    <name type="common">Common tick</name>
    <name type="synonym">Acarus ricinus</name>
    <dbReference type="NCBI Taxonomy" id="34613"/>
    <lineage>
        <taxon>Eukaryota</taxon>
        <taxon>Metazoa</taxon>
        <taxon>Ecdysozoa</taxon>
        <taxon>Arthropoda</taxon>
        <taxon>Chelicerata</taxon>
        <taxon>Arachnida</taxon>
        <taxon>Acari</taxon>
        <taxon>Parasitiformes</taxon>
        <taxon>Ixodida</taxon>
        <taxon>Ixodoidea</taxon>
        <taxon>Ixodidae</taxon>
        <taxon>Ixodinae</taxon>
        <taxon>Ixodes</taxon>
    </lineage>
</organism>
<evidence type="ECO:0000313" key="2">
    <source>
        <dbReference type="EMBL" id="JAP74234.1"/>
    </source>
</evidence>
<reference evidence="2" key="1">
    <citation type="submission" date="2016-02" db="EMBL/GenBank/DDBJ databases">
        <title>RNAseq analyses of the midgut from blood- or serum-fed Ixodes ricinus ticks.</title>
        <authorList>
            <person name="Perner J."/>
            <person name="Provaznik J."/>
            <person name="Schrenkova J."/>
            <person name="Urbanova V."/>
            <person name="Ribeiro J.M."/>
            <person name="Kopacek P."/>
        </authorList>
    </citation>
    <scope>NUCLEOTIDE SEQUENCE</scope>
    <source>
        <tissue evidence="2">Gut</tissue>
    </source>
</reference>
<dbReference type="AlphaFoldDB" id="A0A131Y420"/>
<evidence type="ECO:0000313" key="3">
    <source>
        <dbReference type="EMBL" id="JAR88464.1"/>
    </source>
</evidence>
<dbReference type="GO" id="GO:0003677">
    <property type="term" value="F:DNA binding"/>
    <property type="evidence" value="ECO:0007669"/>
    <property type="project" value="InterPro"/>
</dbReference>
<evidence type="ECO:0000259" key="1">
    <source>
        <dbReference type="PROSITE" id="PS51457"/>
    </source>
</evidence>
<proteinExistence type="evidence at transcript level"/>
<accession>A0A131Y420</accession>
<dbReference type="InterPro" id="IPR018379">
    <property type="entry name" value="BEN_domain"/>
</dbReference>
<protein>
    <recommendedName>
        <fullName evidence="1">BEN domain-containing protein</fullName>
    </recommendedName>
</protein>
<feature type="domain" description="BEN" evidence="1">
    <location>
        <begin position="21"/>
        <end position="116"/>
    </location>
</feature>